<dbReference type="Proteomes" id="UP000828081">
    <property type="component" value="Segment"/>
</dbReference>
<accession>A0AAE8YWX5</accession>
<protein>
    <submittedName>
        <fullName evidence="2">HNH endonuclease</fullName>
    </submittedName>
</protein>
<dbReference type="Gene3D" id="3.90.75.20">
    <property type="match status" value="1"/>
</dbReference>
<keyword evidence="2" id="KW-0540">Nuclease</keyword>
<keyword evidence="3" id="KW-1185">Reference proteome</keyword>
<sequence length="179" mass="20667">MSDDNRRRQEELKRLYDYNPETGIFIQKTTRGGKIAGSIAGSLHSSGYIHIRFEGKPQKAHRLAFLFMEGYIPEEVDHINRVRNDNRWTNLKESSRSENNSNVKRKNKSGYSGVHWNKRDLGWQVTIRKKGISYSNGFFEYSELPQAVEAANKLRLDLYGKSALIEEFDGKLPSIEDLV</sequence>
<evidence type="ECO:0000259" key="1">
    <source>
        <dbReference type="Pfam" id="PF13392"/>
    </source>
</evidence>
<dbReference type="GO" id="GO:0004519">
    <property type="term" value="F:endonuclease activity"/>
    <property type="evidence" value="ECO:0007669"/>
    <property type="project" value="UniProtKB-KW"/>
</dbReference>
<organism evidence="2 3">
    <name type="scientific">Escherichia phage JLBYU43</name>
    <dbReference type="NCBI Taxonomy" id="2894751"/>
    <lineage>
        <taxon>Viruses</taxon>
        <taxon>Duplodnaviria</taxon>
        <taxon>Heunggongvirae</taxon>
        <taxon>Uroviricota</taxon>
        <taxon>Caudoviricetes</taxon>
        <taxon>Demerecviridae</taxon>
        <taxon>Markadamsvirinae</taxon>
        <taxon>Tequintavirus</taxon>
        <taxon>Tequintavirus JLBYU43</taxon>
    </lineage>
</organism>
<dbReference type="EMBL" id="OK272477">
    <property type="protein sequence ID" value="UGO55633.1"/>
    <property type="molecule type" value="Genomic_DNA"/>
</dbReference>
<proteinExistence type="predicted"/>
<dbReference type="SUPFAM" id="SSF54060">
    <property type="entry name" value="His-Me finger endonucleases"/>
    <property type="match status" value="1"/>
</dbReference>
<dbReference type="InterPro" id="IPR003615">
    <property type="entry name" value="HNH_nuc"/>
</dbReference>
<name>A0AAE8YWX5_9CAUD</name>
<feature type="domain" description="HNH nuclease" evidence="1">
    <location>
        <begin position="59"/>
        <end position="100"/>
    </location>
</feature>
<dbReference type="InterPro" id="IPR044925">
    <property type="entry name" value="His-Me_finger_sf"/>
</dbReference>
<reference evidence="2" key="1">
    <citation type="submission" date="2021-09" db="EMBL/GenBank/DDBJ databases">
        <authorList>
            <person name="Lewis J.M."/>
            <person name="Day E.R."/>
            <person name="Fugal B.O."/>
            <person name="Hill A.M."/>
            <person name="Janda K.E."/>
            <person name="Kotter D.B."/>
            <person name="McCleary W.R."/>
        </authorList>
    </citation>
    <scope>NUCLEOTIDE SEQUENCE</scope>
</reference>
<keyword evidence="2" id="KW-0255">Endonuclease</keyword>
<evidence type="ECO:0000313" key="3">
    <source>
        <dbReference type="Proteomes" id="UP000828081"/>
    </source>
</evidence>
<gene>
    <name evidence="2" type="ORF">JLBYU43_186</name>
</gene>
<evidence type="ECO:0000313" key="2">
    <source>
        <dbReference type="EMBL" id="UGO55633.1"/>
    </source>
</evidence>
<dbReference type="Pfam" id="PF13392">
    <property type="entry name" value="HNH_3"/>
    <property type="match status" value="1"/>
</dbReference>
<keyword evidence="2" id="KW-0378">Hydrolase</keyword>